<evidence type="ECO:0000256" key="1">
    <source>
        <dbReference type="ARBA" id="ARBA00011063"/>
    </source>
</evidence>
<accession>A0A7W8FZ40</accession>
<dbReference type="RefSeq" id="WP_183376513.1">
    <property type="nucleotide sequence ID" value="NZ_JACHHD010000016.1"/>
</dbReference>
<dbReference type="AlphaFoldDB" id="A0A7W8FZ40"/>
<dbReference type="InterPro" id="IPR023485">
    <property type="entry name" value="Ptyr_pPase"/>
</dbReference>
<comment type="catalytic activity">
    <reaction evidence="5">
        <text>O-phospho-L-tyrosyl-[protein] + H2O = L-tyrosyl-[protein] + phosphate</text>
        <dbReference type="Rhea" id="RHEA:10684"/>
        <dbReference type="Rhea" id="RHEA-COMP:10136"/>
        <dbReference type="Rhea" id="RHEA-COMP:20101"/>
        <dbReference type="ChEBI" id="CHEBI:15377"/>
        <dbReference type="ChEBI" id="CHEBI:43474"/>
        <dbReference type="ChEBI" id="CHEBI:46858"/>
        <dbReference type="ChEBI" id="CHEBI:61978"/>
        <dbReference type="EC" id="3.1.3.48"/>
    </reaction>
</comment>
<comment type="similarity">
    <text evidence="1">Belongs to the low molecular weight phosphotyrosine protein phosphatase family.</text>
</comment>
<feature type="active site" description="Nucleophile" evidence="6">
    <location>
        <position position="8"/>
    </location>
</feature>
<dbReference type="Proteomes" id="UP000521313">
    <property type="component" value="Unassembled WGS sequence"/>
</dbReference>
<dbReference type="InterPro" id="IPR050438">
    <property type="entry name" value="LMW_PTPase"/>
</dbReference>
<keyword evidence="3 8" id="KW-0378">Hydrolase</keyword>
<evidence type="ECO:0000256" key="2">
    <source>
        <dbReference type="ARBA" id="ARBA00013064"/>
    </source>
</evidence>
<evidence type="ECO:0000256" key="6">
    <source>
        <dbReference type="PIRSR" id="PIRSR617867-1"/>
    </source>
</evidence>
<dbReference type="Gene3D" id="3.40.50.2300">
    <property type="match status" value="1"/>
</dbReference>
<dbReference type="PRINTS" id="PR00719">
    <property type="entry name" value="LMWPTPASE"/>
</dbReference>
<proteinExistence type="inferred from homology"/>
<dbReference type="SMART" id="SM00226">
    <property type="entry name" value="LMWPc"/>
    <property type="match status" value="1"/>
</dbReference>
<organism evidence="8 9">
    <name type="scientific">Faecalicoccus acidiformans</name>
    <dbReference type="NCBI Taxonomy" id="915173"/>
    <lineage>
        <taxon>Bacteria</taxon>
        <taxon>Bacillati</taxon>
        <taxon>Bacillota</taxon>
        <taxon>Erysipelotrichia</taxon>
        <taxon>Erysipelotrichales</taxon>
        <taxon>Erysipelotrichaceae</taxon>
        <taxon>Faecalicoccus</taxon>
    </lineage>
</organism>
<comment type="caution">
    <text evidence="8">The sequence shown here is derived from an EMBL/GenBank/DDBJ whole genome shotgun (WGS) entry which is preliminary data.</text>
</comment>
<feature type="domain" description="Phosphotyrosine protein phosphatase I" evidence="7">
    <location>
        <begin position="2"/>
        <end position="143"/>
    </location>
</feature>
<evidence type="ECO:0000256" key="3">
    <source>
        <dbReference type="ARBA" id="ARBA00022801"/>
    </source>
</evidence>
<feature type="active site" description="Proton donor" evidence="6">
    <location>
        <position position="119"/>
    </location>
</feature>
<dbReference type="InterPro" id="IPR017867">
    <property type="entry name" value="Tyr_phospatase_low_mol_wt"/>
</dbReference>
<reference evidence="8 9" key="1">
    <citation type="submission" date="2020-08" db="EMBL/GenBank/DDBJ databases">
        <title>Genomic Encyclopedia of Type Strains, Phase IV (KMG-IV): sequencing the most valuable type-strain genomes for metagenomic binning, comparative biology and taxonomic classification.</title>
        <authorList>
            <person name="Goeker M."/>
        </authorList>
    </citation>
    <scope>NUCLEOTIDE SEQUENCE [LARGE SCALE GENOMIC DNA]</scope>
    <source>
        <strain evidence="8 9">DSM 26963</strain>
    </source>
</reference>
<dbReference type="GO" id="GO:0004725">
    <property type="term" value="F:protein tyrosine phosphatase activity"/>
    <property type="evidence" value="ECO:0007669"/>
    <property type="project" value="UniProtKB-EC"/>
</dbReference>
<protein>
    <recommendedName>
        <fullName evidence="2">protein-tyrosine-phosphatase</fullName>
        <ecNumber evidence="2">3.1.3.48</ecNumber>
    </recommendedName>
</protein>
<dbReference type="SUPFAM" id="SSF52788">
    <property type="entry name" value="Phosphotyrosine protein phosphatases I"/>
    <property type="match status" value="1"/>
</dbReference>
<name>A0A7W8FZ40_9FIRM</name>
<dbReference type="EMBL" id="JACHHD010000016">
    <property type="protein sequence ID" value="MBB5185500.1"/>
    <property type="molecule type" value="Genomic_DNA"/>
</dbReference>
<dbReference type="InterPro" id="IPR036196">
    <property type="entry name" value="Ptyr_pPase_sf"/>
</dbReference>
<dbReference type="PANTHER" id="PTHR11717">
    <property type="entry name" value="LOW MOLECULAR WEIGHT PROTEIN TYROSINE PHOSPHATASE"/>
    <property type="match status" value="1"/>
</dbReference>
<feature type="active site" evidence="6">
    <location>
        <position position="14"/>
    </location>
</feature>
<dbReference type="CDD" id="cd16343">
    <property type="entry name" value="LMWPTP"/>
    <property type="match status" value="1"/>
</dbReference>
<dbReference type="EC" id="3.1.3.48" evidence="2"/>
<dbReference type="Pfam" id="PF01451">
    <property type="entry name" value="LMWPc"/>
    <property type="match status" value="1"/>
</dbReference>
<keyword evidence="4" id="KW-0904">Protein phosphatase</keyword>
<evidence type="ECO:0000256" key="5">
    <source>
        <dbReference type="ARBA" id="ARBA00051722"/>
    </source>
</evidence>
<dbReference type="PANTHER" id="PTHR11717:SF7">
    <property type="entry name" value="LOW MOLECULAR WEIGHT PHOSPHOTYROSINE PROTEIN PHOSPHATASE"/>
    <property type="match status" value="1"/>
</dbReference>
<gene>
    <name evidence="8" type="ORF">HNQ43_001557</name>
</gene>
<evidence type="ECO:0000256" key="4">
    <source>
        <dbReference type="ARBA" id="ARBA00022912"/>
    </source>
</evidence>
<evidence type="ECO:0000313" key="9">
    <source>
        <dbReference type="Proteomes" id="UP000521313"/>
    </source>
</evidence>
<sequence length="154" mass="18378">MIKILFICHGNICRSPMAEYIFKDLIFQEGIQDQFLVDSAATSTEEIGRDMYPPAKRKLKEKGIAFSRRQARQVRFDEYGKWDYIIGMDHWNHQNLKRLFKMDPQQKVYSLLADRDVADPWYTDDFETAYQDIVQGCREWLERITDDQTEFTYA</sequence>
<evidence type="ECO:0000313" key="8">
    <source>
        <dbReference type="EMBL" id="MBB5185500.1"/>
    </source>
</evidence>
<evidence type="ECO:0000259" key="7">
    <source>
        <dbReference type="SMART" id="SM00226"/>
    </source>
</evidence>